<dbReference type="STRING" id="502025.Hoch_2653"/>
<evidence type="ECO:0000313" key="3">
    <source>
        <dbReference type="Proteomes" id="UP000001880"/>
    </source>
</evidence>
<dbReference type="InterPro" id="IPR003848">
    <property type="entry name" value="DUF218"/>
</dbReference>
<dbReference type="Pfam" id="PF02698">
    <property type="entry name" value="DUF218"/>
    <property type="match status" value="1"/>
</dbReference>
<name>D0LM07_HALO1</name>
<protein>
    <recommendedName>
        <fullName evidence="1">DUF218 domain-containing protein</fullName>
    </recommendedName>
</protein>
<organism evidence="2 3">
    <name type="scientific">Haliangium ochraceum (strain DSM 14365 / JCM 11303 / SMP-2)</name>
    <dbReference type="NCBI Taxonomy" id="502025"/>
    <lineage>
        <taxon>Bacteria</taxon>
        <taxon>Pseudomonadati</taxon>
        <taxon>Myxococcota</taxon>
        <taxon>Polyangia</taxon>
        <taxon>Haliangiales</taxon>
        <taxon>Kofleriaceae</taxon>
        <taxon>Haliangium</taxon>
    </lineage>
</organism>
<evidence type="ECO:0000313" key="2">
    <source>
        <dbReference type="EMBL" id="ACY15185.1"/>
    </source>
</evidence>
<dbReference type="AlphaFoldDB" id="D0LM07"/>
<evidence type="ECO:0000259" key="1">
    <source>
        <dbReference type="Pfam" id="PF02698"/>
    </source>
</evidence>
<dbReference type="CDD" id="cd06259">
    <property type="entry name" value="YdcF-like"/>
    <property type="match status" value="1"/>
</dbReference>
<gene>
    <name evidence="2" type="ordered locus">Hoch_2653</name>
</gene>
<dbReference type="PANTHER" id="PTHR30336">
    <property type="entry name" value="INNER MEMBRANE PROTEIN, PROBABLE PERMEASE"/>
    <property type="match status" value="1"/>
</dbReference>
<keyword evidence="3" id="KW-1185">Reference proteome</keyword>
<feature type="domain" description="DUF218" evidence="1">
    <location>
        <begin position="38"/>
        <end position="183"/>
    </location>
</feature>
<dbReference type="EMBL" id="CP001804">
    <property type="protein sequence ID" value="ACY15185.1"/>
    <property type="molecule type" value="Genomic_DNA"/>
</dbReference>
<proteinExistence type="predicted"/>
<sequence length="199" mass="21697">MSARAMSRRRALAAPLARALYAPLARRCAVPDAIEPADAIVVLGAPVLAPGRLSEVGRERVDAAVSLYQRGAGPRLCVTGGGPAGRVEADAMAAHARARGLPEEALRIERQARNTEENARFAAAMLRAEGCRSVWLVSQPFHLARACVWFRRCGLEARPWHAPDSVQFREPRRAIKWLLREYAALAALALRPGIRPGIR</sequence>
<dbReference type="Proteomes" id="UP000001880">
    <property type="component" value="Chromosome"/>
</dbReference>
<dbReference type="GO" id="GO:0005886">
    <property type="term" value="C:plasma membrane"/>
    <property type="evidence" value="ECO:0007669"/>
    <property type="project" value="TreeGrafter"/>
</dbReference>
<dbReference type="Gene3D" id="3.40.50.620">
    <property type="entry name" value="HUPs"/>
    <property type="match status" value="1"/>
</dbReference>
<dbReference type="OrthoDB" id="9809813at2"/>
<dbReference type="KEGG" id="hoh:Hoch_2653"/>
<dbReference type="RefSeq" id="WP_012827793.1">
    <property type="nucleotide sequence ID" value="NC_013440.1"/>
</dbReference>
<accession>D0LM07</accession>
<dbReference type="InterPro" id="IPR014729">
    <property type="entry name" value="Rossmann-like_a/b/a_fold"/>
</dbReference>
<dbReference type="eggNOG" id="COG1434">
    <property type="taxonomic scope" value="Bacteria"/>
</dbReference>
<dbReference type="PANTHER" id="PTHR30336:SF20">
    <property type="entry name" value="DUF218 DOMAIN-CONTAINING PROTEIN"/>
    <property type="match status" value="1"/>
</dbReference>
<dbReference type="InterPro" id="IPR051599">
    <property type="entry name" value="Cell_Envelope_Assoc"/>
</dbReference>
<dbReference type="HOGENOM" id="CLU_051474_3_3_7"/>
<reference evidence="2 3" key="1">
    <citation type="journal article" date="2010" name="Stand. Genomic Sci.">
        <title>Complete genome sequence of Haliangium ochraceum type strain (SMP-2).</title>
        <authorList>
            <consortium name="US DOE Joint Genome Institute (JGI-PGF)"/>
            <person name="Ivanova N."/>
            <person name="Daum C."/>
            <person name="Lang E."/>
            <person name="Abt B."/>
            <person name="Kopitz M."/>
            <person name="Saunders E."/>
            <person name="Lapidus A."/>
            <person name="Lucas S."/>
            <person name="Glavina Del Rio T."/>
            <person name="Nolan M."/>
            <person name="Tice H."/>
            <person name="Copeland A."/>
            <person name="Cheng J.F."/>
            <person name="Chen F."/>
            <person name="Bruce D."/>
            <person name="Goodwin L."/>
            <person name="Pitluck S."/>
            <person name="Mavromatis K."/>
            <person name="Pati A."/>
            <person name="Mikhailova N."/>
            <person name="Chen A."/>
            <person name="Palaniappan K."/>
            <person name="Land M."/>
            <person name="Hauser L."/>
            <person name="Chang Y.J."/>
            <person name="Jeffries C.D."/>
            <person name="Detter J.C."/>
            <person name="Brettin T."/>
            <person name="Rohde M."/>
            <person name="Goker M."/>
            <person name="Bristow J."/>
            <person name="Markowitz V."/>
            <person name="Eisen J.A."/>
            <person name="Hugenholtz P."/>
            <person name="Kyrpides N.C."/>
            <person name="Klenk H.P."/>
        </authorList>
    </citation>
    <scope>NUCLEOTIDE SEQUENCE [LARGE SCALE GENOMIC DNA]</scope>
    <source>
        <strain evidence="3">DSM 14365 / CIP 107738 / JCM 11303 / AJ 13395 / SMP-2</strain>
    </source>
</reference>